<evidence type="ECO:0000256" key="1">
    <source>
        <dbReference type="SAM" id="MobiDB-lite"/>
    </source>
</evidence>
<gene>
    <name evidence="2" type="ORF">RMCN_5874</name>
</gene>
<reference evidence="2 3" key="1">
    <citation type="journal article" date="2016" name="Genome Announc.">
        <title>Draft Genome Sequences of Five Rapidly Growing Mycobacterium Species, M. thermoresistibile, M. fortuitum subsp. acetamidolyticum, M. canariasense, M. brisbanense, and M. novocastrense.</title>
        <authorList>
            <person name="Katahira K."/>
            <person name="Ogura Y."/>
            <person name="Gotoh Y."/>
            <person name="Hayashi T."/>
        </authorList>
    </citation>
    <scope>NUCLEOTIDE SEQUENCE [LARGE SCALE GENOMIC DNA]</scope>
    <source>
        <strain evidence="2 3">JCM18114</strain>
    </source>
</reference>
<comment type="caution">
    <text evidence="2">The sequence shown here is derived from an EMBL/GenBank/DDBJ whole genome shotgun (WGS) entry which is preliminary data.</text>
</comment>
<sequence>MHQMAGTLANDHRQDPPTMTKIIVTAGAIAATVAAIALFSLPGIASAAPDLVGQTYAEATNAIAQQGGTAIIASRVGAKLPLSKCIVTGVSQSTFVRPPFVQAVPGRDGRYARQGVRYRVVSNEYRLSLNCNAAVATANTPGNSAASPEGREAKREQEVQEWRRTAKGQQWCKQAEKEHPEWFPLVGCQADN</sequence>
<organism evidence="2 3">
    <name type="scientific">Mycolicibacterium novocastrense</name>
    <name type="common">Mycobacterium novocastrense</name>
    <dbReference type="NCBI Taxonomy" id="59813"/>
    <lineage>
        <taxon>Bacteria</taxon>
        <taxon>Bacillati</taxon>
        <taxon>Actinomycetota</taxon>
        <taxon>Actinomycetes</taxon>
        <taxon>Mycobacteriales</taxon>
        <taxon>Mycobacteriaceae</taxon>
        <taxon>Mycolicibacterium</taxon>
    </lineage>
</organism>
<protein>
    <submittedName>
        <fullName evidence="2">Uncharacterized protein</fullName>
    </submittedName>
</protein>
<accession>A0ABQ0KUL5</accession>
<feature type="compositionally biased region" description="Basic and acidic residues" evidence="1">
    <location>
        <begin position="149"/>
        <end position="158"/>
    </location>
</feature>
<name>A0ABQ0KUL5_MYCNV</name>
<evidence type="ECO:0000313" key="2">
    <source>
        <dbReference type="EMBL" id="GAT12741.1"/>
    </source>
</evidence>
<dbReference type="Proteomes" id="UP000069773">
    <property type="component" value="Unassembled WGS sequence"/>
</dbReference>
<evidence type="ECO:0000313" key="3">
    <source>
        <dbReference type="Proteomes" id="UP000069773"/>
    </source>
</evidence>
<dbReference type="EMBL" id="BCTA01000098">
    <property type="protein sequence ID" value="GAT12741.1"/>
    <property type="molecule type" value="Genomic_DNA"/>
</dbReference>
<proteinExistence type="predicted"/>
<feature type="region of interest" description="Disordered" evidence="1">
    <location>
        <begin position="138"/>
        <end position="158"/>
    </location>
</feature>
<keyword evidence="3" id="KW-1185">Reference proteome</keyword>